<dbReference type="HOGENOM" id="CLU_729931_0_0_1"/>
<dbReference type="GO" id="GO:0000139">
    <property type="term" value="C:Golgi membrane"/>
    <property type="evidence" value="ECO:0007669"/>
    <property type="project" value="InterPro"/>
</dbReference>
<dbReference type="PANTHER" id="PTHR31410:SF1">
    <property type="entry name" value="POST-GPI ATTACHMENT TO PROTEINS FACTOR 4"/>
    <property type="match status" value="1"/>
</dbReference>
<evidence type="ECO:0000313" key="1">
    <source>
        <dbReference type="EMBL" id="KEY73592.1"/>
    </source>
</evidence>
<dbReference type="AlphaFoldDB" id="A0A084B7R3"/>
<proteinExistence type="predicted"/>
<dbReference type="PANTHER" id="PTHR31410">
    <property type="entry name" value="TRANSMEMBRANE PROTEIN 246"/>
    <property type="match status" value="1"/>
</dbReference>
<gene>
    <name evidence="1" type="ORF">S7711_09128</name>
</gene>
<organism evidence="1 2">
    <name type="scientific">Stachybotrys chartarum (strain CBS 109288 / IBT 7711)</name>
    <name type="common">Toxic black mold</name>
    <name type="synonym">Stilbospora chartarum</name>
    <dbReference type="NCBI Taxonomy" id="1280523"/>
    <lineage>
        <taxon>Eukaryota</taxon>
        <taxon>Fungi</taxon>
        <taxon>Dikarya</taxon>
        <taxon>Ascomycota</taxon>
        <taxon>Pezizomycotina</taxon>
        <taxon>Sordariomycetes</taxon>
        <taxon>Hypocreomycetidae</taxon>
        <taxon>Hypocreales</taxon>
        <taxon>Stachybotryaceae</taxon>
        <taxon>Stachybotrys</taxon>
    </lineage>
</organism>
<dbReference type="GO" id="GO:0006506">
    <property type="term" value="P:GPI anchor biosynthetic process"/>
    <property type="evidence" value="ECO:0007669"/>
    <property type="project" value="InterPro"/>
</dbReference>
<dbReference type="OrthoDB" id="2016523at2759"/>
<sequence length="379" mass="43320">MDPSSTFFDGPRAYLPNFSAAREAEADAFTANLSEDLSDSQCSSRTVVQDNRAARQRASDEICIGIPSIKRNKEQFLRRTIASLFDTLESDERKTIYLAVLIADDHAEDNPAYGQDWLGCLADEIMVYSEPSLPSGLVNYRRILSPGHNHKMDRNEHVRHDYANLIEACQRRGSPFFTLIEDDTIASRSWLRRLRQGLIEAEEHNSNRDWLYIRLFYSETYLGWNNEEIPIYIRNIIFIYVSLGIILSALDFRRSLSSAGVHNGFHPQHHHKLGKPNIMPKRFPRHVKAFVKFKLGNLSGLFEAVTDKFNVSEEGLDLVFTALLAVSSPKDKDWAVILSSELWASGRNAVVFKSFQTESETKDFLQSWFVGRKGKSFFL</sequence>
<dbReference type="Proteomes" id="UP000028045">
    <property type="component" value="Unassembled WGS sequence"/>
</dbReference>
<evidence type="ECO:0000313" key="2">
    <source>
        <dbReference type="Proteomes" id="UP000028045"/>
    </source>
</evidence>
<keyword evidence="2" id="KW-1185">Reference proteome</keyword>
<reference evidence="1 2" key="1">
    <citation type="journal article" date="2014" name="BMC Genomics">
        <title>Comparative genome sequencing reveals chemotype-specific gene clusters in the toxigenic black mold Stachybotrys.</title>
        <authorList>
            <person name="Semeiks J."/>
            <person name="Borek D."/>
            <person name="Otwinowski Z."/>
            <person name="Grishin N.V."/>
        </authorList>
    </citation>
    <scope>NUCLEOTIDE SEQUENCE [LARGE SCALE GENOMIC DNA]</scope>
    <source>
        <strain evidence="2">CBS 109288 / IBT 7711</strain>
    </source>
</reference>
<dbReference type="GO" id="GO:0016757">
    <property type="term" value="F:glycosyltransferase activity"/>
    <property type="evidence" value="ECO:0007669"/>
    <property type="project" value="InterPro"/>
</dbReference>
<dbReference type="InterPro" id="IPR029675">
    <property type="entry name" value="PGAP4"/>
</dbReference>
<accession>A0A084B7R3</accession>
<protein>
    <submittedName>
        <fullName evidence="1">Uncharacterized protein</fullName>
    </submittedName>
</protein>
<name>A0A084B7R3_STACB</name>
<dbReference type="EMBL" id="KL647817">
    <property type="protein sequence ID" value="KEY73592.1"/>
    <property type="molecule type" value="Genomic_DNA"/>
</dbReference>